<dbReference type="EMBL" id="NMRN01000016">
    <property type="protein sequence ID" value="PAS93510.1"/>
    <property type="molecule type" value="Genomic_DNA"/>
</dbReference>
<dbReference type="Proteomes" id="UP000623509">
    <property type="component" value="Unassembled WGS sequence"/>
</dbReference>
<feature type="domain" description="DUF6362" evidence="1">
    <location>
        <begin position="25"/>
        <end position="122"/>
    </location>
</feature>
<proteinExistence type="predicted"/>
<organism evidence="3 4">
    <name type="scientific">Candidatus Dactylopiibacterium carminicum</name>
    <dbReference type="NCBI Taxonomy" id="857335"/>
    <lineage>
        <taxon>Bacteria</taxon>
        <taxon>Pseudomonadati</taxon>
        <taxon>Pseudomonadota</taxon>
        <taxon>Betaproteobacteria</taxon>
        <taxon>Rhodocyclales</taxon>
        <taxon>Rhodocyclaceae</taxon>
        <taxon>Candidatus Dactylopiibacterium</taxon>
    </lineage>
</organism>
<evidence type="ECO:0000313" key="2">
    <source>
        <dbReference type="EMBL" id="KAF7599447.1"/>
    </source>
</evidence>
<dbReference type="InterPro" id="IPR045942">
    <property type="entry name" value="DUF6362"/>
</dbReference>
<dbReference type="EMBL" id="MDUX01000020">
    <property type="protein sequence ID" value="KAF7599447.1"/>
    <property type="molecule type" value="Genomic_DNA"/>
</dbReference>
<dbReference type="Pfam" id="PF19889">
    <property type="entry name" value="DUF6362"/>
    <property type="match status" value="1"/>
</dbReference>
<reference evidence="2 5" key="1">
    <citation type="submission" date="2016-08" db="EMBL/GenBank/DDBJ databases">
        <title>Candidatus Dactylopiibacterium carminicum genome sequence.</title>
        <authorList>
            <person name="Ramirez-Puebla S.T."/>
            <person name="Ormeno-Orrillo E."/>
            <person name="Vera-Ponce De Leon A."/>
            <person name="Luis L."/>
            <person name="Sanchez-Flores A."/>
            <person name="Monica R."/>
            <person name="Martinez-Romero E."/>
        </authorList>
    </citation>
    <scope>NUCLEOTIDE SEQUENCE [LARGE SCALE GENOMIC DNA]</scope>
    <source>
        <strain evidence="2">END1</strain>
    </source>
</reference>
<evidence type="ECO:0000259" key="1">
    <source>
        <dbReference type="Pfam" id="PF19889"/>
    </source>
</evidence>
<dbReference type="RefSeq" id="WP_095524327.1">
    <property type="nucleotide sequence ID" value="NZ_MDUX01000020.1"/>
</dbReference>
<protein>
    <submittedName>
        <fullName evidence="3">RNA polymerase subunit sigma</fullName>
    </submittedName>
</protein>
<dbReference type="AlphaFoldDB" id="A0A272EV17"/>
<sequence>MADRRTPWTIDDVAARFEEAASTGRRLPPVRVQGYFNTWPIIVRKEWEAFAADEHVYRPFPPTPDAIDRMLETMKWVQWLEVEQRHLVWMRAKRYGWRDITIRFACDRTTAWRRWQRALQMVVDQLNAACGVPSKNVGNSG</sequence>
<name>A0A272EV17_9RHOO</name>
<dbReference type="OrthoDB" id="5803293at2"/>
<reference evidence="3 4" key="2">
    <citation type="submission" date="2017-07" db="EMBL/GenBank/DDBJ databases">
        <title>Candidatus Dactylopiibacterium carminicum, a nitrogen-fixing symbiont of the cochineal insect Dactylopius coccus and Dactylopius opuntiae (Hemiptera: Coccoidea: Dactylopiidae).</title>
        <authorList>
            <person name="Vera A."/>
        </authorList>
    </citation>
    <scope>NUCLEOTIDE SEQUENCE [LARGE SCALE GENOMIC DNA]</scope>
    <source>
        <strain evidence="3 4">NFDCM</strain>
    </source>
</reference>
<evidence type="ECO:0000313" key="4">
    <source>
        <dbReference type="Proteomes" id="UP000216107"/>
    </source>
</evidence>
<evidence type="ECO:0000313" key="5">
    <source>
        <dbReference type="Proteomes" id="UP000623509"/>
    </source>
</evidence>
<evidence type="ECO:0000313" key="3">
    <source>
        <dbReference type="EMBL" id="PAS93510.1"/>
    </source>
</evidence>
<keyword evidence="5" id="KW-1185">Reference proteome</keyword>
<comment type="caution">
    <text evidence="3">The sequence shown here is derived from an EMBL/GenBank/DDBJ whole genome shotgun (WGS) entry which is preliminary data.</text>
</comment>
<dbReference type="Proteomes" id="UP000216107">
    <property type="component" value="Unassembled WGS sequence"/>
</dbReference>
<accession>A0A272EV17</accession>
<gene>
    <name evidence="2" type="ORF">BGI27_07735</name>
    <name evidence="3" type="ORF">CGU29_07505</name>
</gene>